<evidence type="ECO:0000313" key="2">
    <source>
        <dbReference type="Proteomes" id="UP000826195"/>
    </source>
</evidence>
<evidence type="ECO:0000313" key="1">
    <source>
        <dbReference type="EMBL" id="KAH0564136.1"/>
    </source>
</evidence>
<gene>
    <name evidence="1" type="ORF">KQX54_009674</name>
</gene>
<dbReference type="AlphaFoldDB" id="A0AAV7IMD4"/>
<sequence length="87" mass="10173">MVCVENKKVSCRGKGKQKPNEGEEKTKDWACEPRSFSISSPFLIYYRSLLTESYNYHWLRFNEGISKEPRVVPQGGFTDRVERRVPT</sequence>
<keyword evidence="2" id="KW-1185">Reference proteome</keyword>
<name>A0AAV7IMD4_COTGL</name>
<dbReference type="EMBL" id="JAHXZJ010000002">
    <property type="protein sequence ID" value="KAH0564136.1"/>
    <property type="molecule type" value="Genomic_DNA"/>
</dbReference>
<protein>
    <submittedName>
        <fullName evidence="1">Uncharacterized protein</fullName>
    </submittedName>
</protein>
<accession>A0AAV7IMD4</accession>
<dbReference type="Proteomes" id="UP000826195">
    <property type="component" value="Unassembled WGS sequence"/>
</dbReference>
<reference evidence="1 2" key="1">
    <citation type="journal article" date="2021" name="J. Hered.">
        <title>A chromosome-level genome assembly of the parasitoid wasp, Cotesia glomerata (Hymenoptera: Braconidae).</title>
        <authorList>
            <person name="Pinto B.J."/>
            <person name="Weis J.J."/>
            <person name="Gamble T."/>
            <person name="Ode P.J."/>
            <person name="Paul R."/>
            <person name="Zaspel J.M."/>
        </authorList>
    </citation>
    <scope>NUCLEOTIDE SEQUENCE [LARGE SCALE GENOMIC DNA]</scope>
    <source>
        <strain evidence="1">CgM1</strain>
    </source>
</reference>
<organism evidence="1 2">
    <name type="scientific">Cotesia glomerata</name>
    <name type="common">Lepidopteran parasitic wasp</name>
    <name type="synonym">Apanteles glomeratus</name>
    <dbReference type="NCBI Taxonomy" id="32391"/>
    <lineage>
        <taxon>Eukaryota</taxon>
        <taxon>Metazoa</taxon>
        <taxon>Ecdysozoa</taxon>
        <taxon>Arthropoda</taxon>
        <taxon>Hexapoda</taxon>
        <taxon>Insecta</taxon>
        <taxon>Pterygota</taxon>
        <taxon>Neoptera</taxon>
        <taxon>Endopterygota</taxon>
        <taxon>Hymenoptera</taxon>
        <taxon>Apocrita</taxon>
        <taxon>Ichneumonoidea</taxon>
        <taxon>Braconidae</taxon>
        <taxon>Microgastrinae</taxon>
        <taxon>Cotesia</taxon>
    </lineage>
</organism>
<comment type="caution">
    <text evidence="1">The sequence shown here is derived from an EMBL/GenBank/DDBJ whole genome shotgun (WGS) entry which is preliminary data.</text>
</comment>
<proteinExistence type="predicted"/>